<feature type="transmembrane region" description="Helical" evidence="12">
    <location>
        <begin position="983"/>
        <end position="1005"/>
    </location>
</feature>
<evidence type="ECO:0000256" key="3">
    <source>
        <dbReference type="ARBA" id="ARBA00022475"/>
    </source>
</evidence>
<feature type="transmembrane region" description="Helical" evidence="12">
    <location>
        <begin position="953"/>
        <end position="971"/>
    </location>
</feature>
<gene>
    <name evidence="14" type="primary">Gpr158_0</name>
    <name evidence="14" type="ORF">g.54242</name>
</gene>
<evidence type="ECO:0000256" key="1">
    <source>
        <dbReference type="ARBA" id="ARBA00004651"/>
    </source>
</evidence>
<dbReference type="EMBL" id="GBXI01014285">
    <property type="protein sequence ID" value="JAD00007.1"/>
    <property type="molecule type" value="Transcribed_RNA"/>
</dbReference>
<evidence type="ECO:0000256" key="7">
    <source>
        <dbReference type="ARBA" id="ARBA00023136"/>
    </source>
</evidence>
<evidence type="ECO:0000256" key="5">
    <source>
        <dbReference type="ARBA" id="ARBA00022989"/>
    </source>
</evidence>
<dbReference type="Pfam" id="PF00003">
    <property type="entry name" value="7tm_3"/>
    <property type="match status" value="1"/>
</dbReference>
<proteinExistence type="inferred from homology"/>
<feature type="transmembrane region" description="Helical" evidence="12">
    <location>
        <begin position="921"/>
        <end position="941"/>
    </location>
</feature>
<protein>
    <submittedName>
        <fullName evidence="14">Probable G-protein coupled receptor 158</fullName>
    </submittedName>
</protein>
<reference evidence="14" key="2">
    <citation type="journal article" date="2015" name="Gigascience">
        <title>Reconstructing a comprehensive transcriptome assembly of a white-pupal translocated strain of the pest fruit fly Bactrocera cucurbitae.</title>
        <authorList>
            <person name="Sim S.B."/>
            <person name="Calla B."/>
            <person name="Hall B."/>
            <person name="DeRego T."/>
            <person name="Geib S.M."/>
        </authorList>
    </citation>
    <scope>NUCLEOTIDE SEQUENCE</scope>
</reference>
<dbReference type="GO" id="GO:0005886">
    <property type="term" value="C:plasma membrane"/>
    <property type="evidence" value="ECO:0007669"/>
    <property type="project" value="UniProtKB-SubCell"/>
</dbReference>
<feature type="compositionally biased region" description="Low complexity" evidence="11">
    <location>
        <begin position="8"/>
        <end position="30"/>
    </location>
</feature>
<dbReference type="CDD" id="cd15293">
    <property type="entry name" value="7tmC_GPR158-like"/>
    <property type="match status" value="1"/>
</dbReference>
<dbReference type="InterPro" id="IPR017978">
    <property type="entry name" value="GPCR_3_C"/>
</dbReference>
<comment type="subcellular location">
    <subcellularLocation>
        <location evidence="1">Cell membrane</location>
        <topology evidence="1">Multi-pass membrane protein</topology>
    </subcellularLocation>
</comment>
<evidence type="ECO:0000256" key="6">
    <source>
        <dbReference type="ARBA" id="ARBA00023040"/>
    </source>
</evidence>
<feature type="transmembrane region" description="Helical" evidence="12">
    <location>
        <begin position="798"/>
        <end position="821"/>
    </location>
</feature>
<dbReference type="PROSITE" id="PS50259">
    <property type="entry name" value="G_PROTEIN_RECEP_F3_4"/>
    <property type="match status" value="1"/>
</dbReference>
<feature type="region of interest" description="Disordered" evidence="11">
    <location>
        <begin position="1"/>
        <end position="30"/>
    </location>
</feature>
<keyword evidence="8 14" id="KW-0675">Receptor</keyword>
<comment type="similarity">
    <text evidence="2">Belongs to the G-protein coupled receptor 3 family.</text>
</comment>
<keyword evidence="7 12" id="KW-0472">Membrane</keyword>
<feature type="transmembrane region" description="Helical" evidence="12">
    <location>
        <begin position="872"/>
        <end position="895"/>
    </location>
</feature>
<dbReference type="AlphaFoldDB" id="A0A0A1WMC6"/>
<keyword evidence="3" id="KW-1003">Cell membrane</keyword>
<evidence type="ECO:0000256" key="2">
    <source>
        <dbReference type="ARBA" id="ARBA00007242"/>
    </source>
</evidence>
<keyword evidence="10" id="KW-0807">Transducer</keyword>
<dbReference type="PANTHER" id="PTHR32546:SF26">
    <property type="entry name" value="SMOG, ISOFORM D"/>
    <property type="match status" value="1"/>
</dbReference>
<feature type="transmembrane region" description="Helical" evidence="12">
    <location>
        <begin position="762"/>
        <end position="786"/>
    </location>
</feature>
<feature type="domain" description="G-protein coupled receptors family 3 profile" evidence="13">
    <location>
        <begin position="775"/>
        <end position="1022"/>
    </location>
</feature>
<feature type="compositionally biased region" description="Acidic residues" evidence="11">
    <location>
        <begin position="332"/>
        <end position="342"/>
    </location>
</feature>
<keyword evidence="9" id="KW-0325">Glycoprotein</keyword>
<feature type="transmembrane region" description="Helical" evidence="12">
    <location>
        <begin position="833"/>
        <end position="851"/>
    </location>
</feature>
<name>A0A0A1WMC6_ZEUCU</name>
<reference evidence="14" key="1">
    <citation type="submission" date="2014-11" db="EMBL/GenBank/DDBJ databases">
        <authorList>
            <person name="Geib S."/>
        </authorList>
    </citation>
    <scope>NUCLEOTIDE SEQUENCE</scope>
</reference>
<evidence type="ECO:0000259" key="13">
    <source>
        <dbReference type="PROSITE" id="PS50259"/>
    </source>
</evidence>
<evidence type="ECO:0000256" key="11">
    <source>
        <dbReference type="SAM" id="MobiDB-lite"/>
    </source>
</evidence>
<keyword evidence="6" id="KW-0297">G-protein coupled receptor</keyword>
<keyword evidence="5 12" id="KW-1133">Transmembrane helix</keyword>
<evidence type="ECO:0000313" key="14">
    <source>
        <dbReference type="EMBL" id="JAD00007.1"/>
    </source>
</evidence>
<evidence type="ECO:0000256" key="10">
    <source>
        <dbReference type="ARBA" id="ARBA00023224"/>
    </source>
</evidence>
<organism evidence="14">
    <name type="scientific">Zeugodacus cucurbitae</name>
    <name type="common">Melon fruit fly</name>
    <name type="synonym">Bactrocera cucurbitae</name>
    <dbReference type="NCBI Taxonomy" id="28588"/>
    <lineage>
        <taxon>Eukaryota</taxon>
        <taxon>Metazoa</taxon>
        <taxon>Ecdysozoa</taxon>
        <taxon>Arthropoda</taxon>
        <taxon>Hexapoda</taxon>
        <taxon>Insecta</taxon>
        <taxon>Pterygota</taxon>
        <taxon>Neoptera</taxon>
        <taxon>Endopterygota</taxon>
        <taxon>Diptera</taxon>
        <taxon>Brachycera</taxon>
        <taxon>Muscomorpha</taxon>
        <taxon>Tephritoidea</taxon>
        <taxon>Tephritidae</taxon>
        <taxon>Zeugodacus</taxon>
        <taxon>Zeugodacus</taxon>
    </lineage>
</organism>
<dbReference type="GO" id="GO:0004930">
    <property type="term" value="F:G protein-coupled receptor activity"/>
    <property type="evidence" value="ECO:0007669"/>
    <property type="project" value="UniProtKB-KW"/>
</dbReference>
<evidence type="ECO:0000256" key="4">
    <source>
        <dbReference type="ARBA" id="ARBA00022692"/>
    </source>
</evidence>
<keyword evidence="4 12" id="KW-0812">Transmembrane</keyword>
<sequence>MEVRGKCQWQANKQPQQRQQTQKQHQNQQQQLLEVLQQTQRKCHQKQNGRTNHLRLQQIQQKRHTNEELAVITKLRQTAAQKANENVERQQKRSASWQQDPKLLAINHHRWPMPTLLAHAATTPPSPTPTQNISITSANPNVVNEFVRFTAAAISRSLANASASIANGAVQKAKAFTAIASCCRKRFPFLWLLALLSAAQFTPTATTTATASRAAASSGVFGATPKLLPHGMLSTAATVTAVTLLSQASVAHAAILTASATTFEPRLTRYKYPTEAEQAVGTDGYAADADADALVQVQVKRINLLDNDDESAAVAAAPPSQPGELEQEELTSEQEELYDEDQQLSQQAPARKLNSNEQQLLMFYRRVQHAAEQQEHQRVAKQQQQQHGHQYIPTSHRHYQRAGIEQQPTSFLVESKLHYADITPTAGNAVPLPDNDLLAMQSLHKHVTKRSATTKLASTMVTPTIDTAGASTANNSNVAANNVTAAANNTEEEKCEPKVLDEVPPEPFFVFSDIAEDAARQFTEFITNKFGSTGPPSQHAITAELREELRRRANGIASYALNEDENLLAFAIAAPIIQTVVVKFRDDVTIPPDQVHNKAFLGSYWRELGVAWNSTEGTQEWGAPFRDCNVLKGRWLWPFRITFTENKIKIGAVAFIAADEDVCNDGLEEVFGRKHGCDRNTTFCLLTENKPSATRDVYTCICRESFYLPNSTLQGFRGDIVEASEGYGNYSCIPCPDGCTTCDQHGVCLLGEPTEVVSMESLLNVSVGSVLGACILCCVVLSVIVFRQRKCKAIASGMWTVLETILLGIILLYASVAVHFFPATTERCLLEPWLRELGFITCYGAIILKLYRHLVDFRTRKAHRWVLRDIDLLKYLGTMVFAVTCYMAAFTAAALDLIDVSQLGTLREQRTNTCLPLKWEYVTQVSEVLILCFGLHLAFASRNANTQFRERQFLVATLIIEFLVSTTFYVLRFFYLPEMSPSAIFLALFLRSQLTNTMALGLIFVPKLWYQHKQRQRHNNEQ</sequence>
<evidence type="ECO:0000256" key="9">
    <source>
        <dbReference type="ARBA" id="ARBA00023180"/>
    </source>
</evidence>
<dbReference type="PANTHER" id="PTHR32546">
    <property type="entry name" value="G-PROTEIN COUPLED RECEPTOR 158-RELATED"/>
    <property type="match status" value="1"/>
</dbReference>
<evidence type="ECO:0000256" key="12">
    <source>
        <dbReference type="SAM" id="Phobius"/>
    </source>
</evidence>
<evidence type="ECO:0000256" key="8">
    <source>
        <dbReference type="ARBA" id="ARBA00023170"/>
    </source>
</evidence>
<accession>A0A0A1WMC6</accession>
<feature type="region of interest" description="Disordered" evidence="11">
    <location>
        <begin position="332"/>
        <end position="351"/>
    </location>
</feature>
<dbReference type="InterPro" id="IPR043458">
    <property type="entry name" value="GPR158/179"/>
</dbReference>